<accession>A0A1A6HWF8</accession>
<dbReference type="AlphaFoldDB" id="A0A1A6HWF8"/>
<protein>
    <submittedName>
        <fullName evidence="1">Uncharacterized protein</fullName>
    </submittedName>
</protein>
<sequence length="148" mass="16171">MSGSSEHSEPLEQVVTCEETVSVSVPSSLDSHYIHVIYQYQALFSVGPVVEEHRGTFKCYGLSKKPSLLTYQGHILDPVKILIFQCCSDINYDRCALYNIGRADLLQHSGQPILSWAPSAALLEINTNAIAHTLSSLNGQPAVIPLTS</sequence>
<gene>
    <name evidence="1" type="ORF">A6R68_23945</name>
</gene>
<name>A0A1A6HWF8_NEOLE</name>
<dbReference type="EMBL" id="LZPO01008310">
    <property type="protein sequence ID" value="OBS82067.1"/>
    <property type="molecule type" value="Genomic_DNA"/>
</dbReference>
<reference evidence="1 2" key="1">
    <citation type="submission" date="2016-06" db="EMBL/GenBank/DDBJ databases">
        <title>The Draft Genome Sequence and Annotation of the Desert Woodrat Neotoma lepida.</title>
        <authorList>
            <person name="Campbell M."/>
            <person name="Oakeson K.F."/>
            <person name="Yandell M."/>
            <person name="Halpert J.R."/>
            <person name="Dearing D."/>
        </authorList>
    </citation>
    <scope>NUCLEOTIDE SEQUENCE [LARGE SCALE GENOMIC DNA]</scope>
    <source>
        <strain evidence="1">417</strain>
        <tissue evidence="1">Liver</tissue>
    </source>
</reference>
<organism evidence="1 2">
    <name type="scientific">Neotoma lepida</name>
    <name type="common">Desert woodrat</name>
    <dbReference type="NCBI Taxonomy" id="56216"/>
    <lineage>
        <taxon>Eukaryota</taxon>
        <taxon>Metazoa</taxon>
        <taxon>Chordata</taxon>
        <taxon>Craniata</taxon>
        <taxon>Vertebrata</taxon>
        <taxon>Euteleostomi</taxon>
        <taxon>Mammalia</taxon>
        <taxon>Eutheria</taxon>
        <taxon>Euarchontoglires</taxon>
        <taxon>Glires</taxon>
        <taxon>Rodentia</taxon>
        <taxon>Myomorpha</taxon>
        <taxon>Muroidea</taxon>
        <taxon>Cricetidae</taxon>
        <taxon>Neotominae</taxon>
        <taxon>Neotoma</taxon>
    </lineage>
</organism>
<comment type="caution">
    <text evidence="1">The sequence shown here is derived from an EMBL/GenBank/DDBJ whole genome shotgun (WGS) entry which is preliminary data.</text>
</comment>
<evidence type="ECO:0000313" key="2">
    <source>
        <dbReference type="Proteomes" id="UP000092124"/>
    </source>
</evidence>
<dbReference type="Proteomes" id="UP000092124">
    <property type="component" value="Unassembled WGS sequence"/>
</dbReference>
<dbReference type="STRING" id="56216.A0A1A6HWF8"/>
<keyword evidence="2" id="KW-1185">Reference proteome</keyword>
<proteinExistence type="predicted"/>
<evidence type="ECO:0000313" key="1">
    <source>
        <dbReference type="EMBL" id="OBS82067.1"/>
    </source>
</evidence>